<dbReference type="Proteomes" id="UP000316292">
    <property type="component" value="Unassembled WGS sequence"/>
</dbReference>
<evidence type="ECO:0000313" key="4">
    <source>
        <dbReference type="Proteomes" id="UP000316292"/>
    </source>
</evidence>
<evidence type="ECO:0000313" key="5">
    <source>
        <dbReference type="Proteomes" id="UP000320913"/>
    </source>
</evidence>
<comment type="caution">
    <text evidence="3">The sequence shown here is derived from an EMBL/GenBank/DDBJ whole genome shotgun (WGS) entry which is preliminary data.</text>
</comment>
<dbReference type="EMBL" id="VBOV01000011">
    <property type="protein sequence ID" value="TMQ61939.1"/>
    <property type="molecule type" value="Genomic_DNA"/>
</dbReference>
<accession>A0A538TE68</accession>
<proteinExistence type="predicted"/>
<reference evidence="4 5" key="1">
    <citation type="journal article" date="2019" name="Nat. Microbiol.">
        <title>Mediterranean grassland soil C-N compound turnover is dependent on rainfall and depth, and is mediated by genomically divergent microorganisms.</title>
        <authorList>
            <person name="Diamond S."/>
            <person name="Andeer P.F."/>
            <person name="Li Z."/>
            <person name="Crits-Christoph A."/>
            <person name="Burstein D."/>
            <person name="Anantharaman K."/>
            <person name="Lane K.R."/>
            <person name="Thomas B.C."/>
            <person name="Pan C."/>
            <person name="Northen T.R."/>
            <person name="Banfield J.F."/>
        </authorList>
    </citation>
    <scope>NUCLEOTIDE SEQUENCE [LARGE SCALE GENOMIC DNA]</scope>
    <source>
        <strain evidence="2">WS_1</strain>
        <strain evidence="3">WS_5</strain>
    </source>
</reference>
<feature type="region of interest" description="Disordered" evidence="1">
    <location>
        <begin position="28"/>
        <end position="59"/>
    </location>
</feature>
<gene>
    <name evidence="2" type="ORF">E6K71_04680</name>
    <name evidence="3" type="ORF">E6K75_00545</name>
</gene>
<protein>
    <submittedName>
        <fullName evidence="3">Uncharacterized protein</fullName>
    </submittedName>
</protein>
<dbReference type="AlphaFoldDB" id="A0A538TE68"/>
<evidence type="ECO:0000313" key="3">
    <source>
        <dbReference type="EMBL" id="TMQ61939.1"/>
    </source>
</evidence>
<evidence type="ECO:0000256" key="1">
    <source>
        <dbReference type="SAM" id="MobiDB-lite"/>
    </source>
</evidence>
<dbReference type="EMBL" id="VBOR01000056">
    <property type="protein sequence ID" value="TMQ49531.1"/>
    <property type="molecule type" value="Genomic_DNA"/>
</dbReference>
<evidence type="ECO:0000313" key="2">
    <source>
        <dbReference type="EMBL" id="TMQ49531.1"/>
    </source>
</evidence>
<organism evidence="3 5">
    <name type="scientific">Eiseniibacteriota bacterium</name>
    <dbReference type="NCBI Taxonomy" id="2212470"/>
    <lineage>
        <taxon>Bacteria</taxon>
        <taxon>Candidatus Eiseniibacteriota</taxon>
    </lineage>
</organism>
<sequence>MSLEKHRMGVVGGALLIVGALSALALPGSGSAAPPSVPKSAKQGAAPRGKPALSPMPRIPPYAKAQYDSMMSVNDRCPVRRGHLNPGIRPMYVNRQPVGFC</sequence>
<dbReference type="Proteomes" id="UP000320913">
    <property type="component" value="Unassembled WGS sequence"/>
</dbReference>
<name>A0A538TE68_UNCEI</name>